<protein>
    <submittedName>
        <fullName evidence="2">Kinase-like domain-containing protein</fullName>
    </submittedName>
</protein>
<reference evidence="2" key="1">
    <citation type="journal article" date="2023" name="Mol. Phylogenet. Evol.">
        <title>Genome-scale phylogeny and comparative genomics of the fungal order Sordariales.</title>
        <authorList>
            <person name="Hensen N."/>
            <person name="Bonometti L."/>
            <person name="Westerberg I."/>
            <person name="Brannstrom I.O."/>
            <person name="Guillou S."/>
            <person name="Cros-Aarteil S."/>
            <person name="Calhoun S."/>
            <person name="Haridas S."/>
            <person name="Kuo A."/>
            <person name="Mondo S."/>
            <person name="Pangilinan J."/>
            <person name="Riley R."/>
            <person name="LaButti K."/>
            <person name="Andreopoulos B."/>
            <person name="Lipzen A."/>
            <person name="Chen C."/>
            <person name="Yan M."/>
            <person name="Daum C."/>
            <person name="Ng V."/>
            <person name="Clum A."/>
            <person name="Steindorff A."/>
            <person name="Ohm R.A."/>
            <person name="Martin F."/>
            <person name="Silar P."/>
            <person name="Natvig D.O."/>
            <person name="Lalanne C."/>
            <person name="Gautier V."/>
            <person name="Ament-Velasquez S.L."/>
            <person name="Kruys A."/>
            <person name="Hutchinson M.I."/>
            <person name="Powell A.J."/>
            <person name="Barry K."/>
            <person name="Miller A.N."/>
            <person name="Grigoriev I.V."/>
            <person name="Debuchy R."/>
            <person name="Gladieux P."/>
            <person name="Hiltunen Thoren M."/>
            <person name="Johannesson H."/>
        </authorList>
    </citation>
    <scope>NUCLEOTIDE SEQUENCE</scope>
    <source>
        <strain evidence="2">PSN293</strain>
    </source>
</reference>
<dbReference type="SUPFAM" id="SSF56112">
    <property type="entry name" value="Protein kinase-like (PK-like)"/>
    <property type="match status" value="1"/>
</dbReference>
<dbReference type="PANTHER" id="PTHR21310">
    <property type="entry name" value="AMINOGLYCOSIDE PHOSPHOTRANSFERASE-RELATED-RELATED"/>
    <property type="match status" value="1"/>
</dbReference>
<dbReference type="InterPro" id="IPR011009">
    <property type="entry name" value="Kinase-like_dom_sf"/>
</dbReference>
<dbReference type="GO" id="GO:0016301">
    <property type="term" value="F:kinase activity"/>
    <property type="evidence" value="ECO:0007669"/>
    <property type="project" value="UniProtKB-KW"/>
</dbReference>
<keyword evidence="3" id="KW-1185">Reference proteome</keyword>
<accession>A0AAN6XSV3</accession>
<evidence type="ECO:0000259" key="1">
    <source>
        <dbReference type="Pfam" id="PF01636"/>
    </source>
</evidence>
<reference evidence="2" key="2">
    <citation type="submission" date="2023-05" db="EMBL/GenBank/DDBJ databases">
        <authorList>
            <consortium name="Lawrence Berkeley National Laboratory"/>
            <person name="Steindorff A."/>
            <person name="Hensen N."/>
            <person name="Bonometti L."/>
            <person name="Westerberg I."/>
            <person name="Brannstrom I.O."/>
            <person name="Guillou S."/>
            <person name="Cros-Aarteil S."/>
            <person name="Calhoun S."/>
            <person name="Haridas S."/>
            <person name="Kuo A."/>
            <person name="Mondo S."/>
            <person name="Pangilinan J."/>
            <person name="Riley R."/>
            <person name="Labutti K."/>
            <person name="Andreopoulos B."/>
            <person name="Lipzen A."/>
            <person name="Chen C."/>
            <person name="Yanf M."/>
            <person name="Daum C."/>
            <person name="Ng V."/>
            <person name="Clum A."/>
            <person name="Ohm R."/>
            <person name="Martin F."/>
            <person name="Silar P."/>
            <person name="Natvig D."/>
            <person name="Lalanne C."/>
            <person name="Gautier V."/>
            <person name="Ament-Velasquez S.L."/>
            <person name="Kruys A."/>
            <person name="Hutchinson M.I."/>
            <person name="Powell A.J."/>
            <person name="Barry K."/>
            <person name="Miller A.N."/>
            <person name="Grigoriev I.V."/>
            <person name="Debuchy R."/>
            <person name="Gladieux P."/>
            <person name="Thoren M.H."/>
            <person name="Johannesson H."/>
        </authorList>
    </citation>
    <scope>NUCLEOTIDE SEQUENCE</scope>
    <source>
        <strain evidence="2">PSN293</strain>
    </source>
</reference>
<dbReference type="InterPro" id="IPR051678">
    <property type="entry name" value="AGP_Transferase"/>
</dbReference>
<dbReference type="AlphaFoldDB" id="A0AAN6XSV3"/>
<dbReference type="PANTHER" id="PTHR21310:SF54">
    <property type="entry name" value="AMINOGLYCOSIDE PHOSPHOTRANSFERASE DOMAIN-CONTAINING PROTEIN"/>
    <property type="match status" value="1"/>
</dbReference>
<name>A0AAN6XSV3_9PEZI</name>
<dbReference type="Gene3D" id="3.90.1200.10">
    <property type="match status" value="1"/>
</dbReference>
<dbReference type="Proteomes" id="UP001301769">
    <property type="component" value="Unassembled WGS sequence"/>
</dbReference>
<keyword evidence="2" id="KW-0808">Transferase</keyword>
<comment type="caution">
    <text evidence="2">The sequence shown here is derived from an EMBL/GenBank/DDBJ whole genome shotgun (WGS) entry which is preliminary data.</text>
</comment>
<gene>
    <name evidence="2" type="ORF">QBC37DRAFT_435127</name>
</gene>
<dbReference type="Pfam" id="PF01636">
    <property type="entry name" value="APH"/>
    <property type="match status" value="1"/>
</dbReference>
<evidence type="ECO:0000313" key="3">
    <source>
        <dbReference type="Proteomes" id="UP001301769"/>
    </source>
</evidence>
<proteinExistence type="predicted"/>
<dbReference type="EMBL" id="MU858442">
    <property type="protein sequence ID" value="KAK4206313.1"/>
    <property type="molecule type" value="Genomic_DNA"/>
</dbReference>
<keyword evidence="2" id="KW-0418">Kinase</keyword>
<sequence>MSATISSRCLPSPEFATFTESSFFSRNGPDAQLPLPEDVRARSATQSKWTQTGVQPARFQELGLVVKFGRAPRVTVAEGQCLWALRRALPNFPVPEIYGWTHDGGDVFIYMELLHGVTLEERWETLGQTERSSICAQLRVLVTSLRSLQQTPDDESFLGHVNREPLGDIIFTDNETRPPAGPFQSVAEFHDWLSLQIRTGLEVHWPGKQPCEIPDPYRDGLPDDAAVTFTHGDLHPSNIIISVDSPCRIVALIDWRQSGWYPDYWEACKAYYTAEVGGEWMEKYIPLFIDEPACIDAFDDYARAFGY</sequence>
<evidence type="ECO:0000313" key="2">
    <source>
        <dbReference type="EMBL" id="KAK4206313.1"/>
    </source>
</evidence>
<organism evidence="2 3">
    <name type="scientific">Rhypophila decipiens</name>
    <dbReference type="NCBI Taxonomy" id="261697"/>
    <lineage>
        <taxon>Eukaryota</taxon>
        <taxon>Fungi</taxon>
        <taxon>Dikarya</taxon>
        <taxon>Ascomycota</taxon>
        <taxon>Pezizomycotina</taxon>
        <taxon>Sordariomycetes</taxon>
        <taxon>Sordariomycetidae</taxon>
        <taxon>Sordariales</taxon>
        <taxon>Naviculisporaceae</taxon>
        <taxon>Rhypophila</taxon>
    </lineage>
</organism>
<dbReference type="InterPro" id="IPR002575">
    <property type="entry name" value="Aminoglycoside_PTrfase"/>
</dbReference>
<feature type="domain" description="Aminoglycoside phosphotransferase" evidence="1">
    <location>
        <begin position="70"/>
        <end position="284"/>
    </location>
</feature>